<dbReference type="KEGG" id="msd:MYSTI_01567"/>
<feature type="signal peptide" evidence="1">
    <location>
        <begin position="1"/>
        <end position="22"/>
    </location>
</feature>
<dbReference type="eggNOG" id="ENOG5030TC4">
    <property type="taxonomic scope" value="Bacteria"/>
</dbReference>
<proteinExistence type="predicted"/>
<name>L7U5P0_MYXSD</name>
<gene>
    <name evidence="2" type="ordered locus">MYSTI_01567</name>
</gene>
<protein>
    <submittedName>
        <fullName evidence="2">Uncharacterized protein</fullName>
    </submittedName>
</protein>
<dbReference type="PATRIC" id="fig|1278073.3.peg.1611"/>
<accession>L7U5P0</accession>
<feature type="chain" id="PRO_5003984039" evidence="1">
    <location>
        <begin position="23"/>
        <end position="395"/>
    </location>
</feature>
<dbReference type="AlphaFoldDB" id="L7U5P0"/>
<evidence type="ECO:0000256" key="1">
    <source>
        <dbReference type="SAM" id="SignalP"/>
    </source>
</evidence>
<dbReference type="HOGENOM" id="CLU_719287_0_0_7"/>
<sequence>MMKAVTKALALLTLTASTLASAQDYQDTTPYVVDSAKYPYTLYPSNTQLDDKTPWETPVLPFNPSSTYTAPEQDAVVQGESQLLDAPVYLDMNDGMRHLQYGQATIPEAATQNVPQPTETVPTQELSGLRSAERGAALIGPVTKSYQRTELFGNNIFGAGYNVTAAITATPATGTTAKKQEALAEGRVHGTAFNIQKELVRGRATVCGQQGGCNSGSAALYAMSSMIWSTSLAGNFSTTPINWSRSFFSVSKTFMVGPVPLTVKASLTGGVTMRVSGQVNPLVAAVTGAVGGFANVVASAAVNVAIASFGVTGSLQLINATLSPLASLDWSLCMASWQLKAPLSLNALSGTLTGFVKIKLLFFKKTWNVTIAQWSGIVRNIVLYSASGSISASGC</sequence>
<evidence type="ECO:0000313" key="2">
    <source>
        <dbReference type="EMBL" id="AGC42902.1"/>
    </source>
</evidence>
<dbReference type="RefSeq" id="WP_015347164.1">
    <property type="nucleotide sequence ID" value="NC_020126.1"/>
</dbReference>
<organism evidence="2 3">
    <name type="scientific">Myxococcus stipitatus (strain DSM 14675 / JCM 12634 / Mx s8)</name>
    <dbReference type="NCBI Taxonomy" id="1278073"/>
    <lineage>
        <taxon>Bacteria</taxon>
        <taxon>Pseudomonadati</taxon>
        <taxon>Myxococcota</taxon>
        <taxon>Myxococcia</taxon>
        <taxon>Myxococcales</taxon>
        <taxon>Cystobacterineae</taxon>
        <taxon>Myxococcaceae</taxon>
        <taxon>Myxococcus</taxon>
    </lineage>
</organism>
<keyword evidence="3" id="KW-1185">Reference proteome</keyword>
<dbReference type="Proteomes" id="UP000011131">
    <property type="component" value="Chromosome"/>
</dbReference>
<keyword evidence="1" id="KW-0732">Signal</keyword>
<reference evidence="2 3" key="1">
    <citation type="journal article" date="2013" name="Genome Announc.">
        <title>Complete genome sequence of Myxococcus stipitatus strain DSM 14675, a fruiting myxobacterium.</title>
        <authorList>
            <person name="Huntley S."/>
            <person name="Kneip S."/>
            <person name="Treuner-Lange A."/>
            <person name="Sogaard-Andersen L."/>
        </authorList>
    </citation>
    <scope>NUCLEOTIDE SEQUENCE [LARGE SCALE GENOMIC DNA]</scope>
    <source>
        <strain evidence="3">DSM 14675 / JCM 12634 / Mx s8</strain>
    </source>
</reference>
<dbReference type="EMBL" id="CP004025">
    <property type="protein sequence ID" value="AGC42902.1"/>
    <property type="molecule type" value="Genomic_DNA"/>
</dbReference>
<evidence type="ECO:0000313" key="3">
    <source>
        <dbReference type="Proteomes" id="UP000011131"/>
    </source>
</evidence>
<dbReference type="OrthoDB" id="5379346at2"/>